<dbReference type="CDD" id="cd16433">
    <property type="entry name" value="CheB"/>
    <property type="match status" value="1"/>
</dbReference>
<dbReference type="PANTHER" id="PTHR42872">
    <property type="entry name" value="PROTEIN-GLUTAMATE METHYLESTERASE/PROTEIN-GLUTAMINE GLUTAMINASE"/>
    <property type="match status" value="1"/>
</dbReference>
<dbReference type="InterPro" id="IPR000673">
    <property type="entry name" value="Sig_transdc_resp-reg_Me-estase"/>
</dbReference>
<dbReference type="EMBL" id="CADCWO010000048">
    <property type="protein sequence ID" value="CAA9562712.1"/>
    <property type="molecule type" value="Genomic_DNA"/>
</dbReference>
<dbReference type="EC" id="3.1.1.61" evidence="2"/>
<dbReference type="SUPFAM" id="SSF52738">
    <property type="entry name" value="Methylesterase CheB, C-terminal domain"/>
    <property type="match status" value="1"/>
</dbReference>
<dbReference type="InterPro" id="IPR035909">
    <property type="entry name" value="CheB_C"/>
</dbReference>
<evidence type="ECO:0000256" key="2">
    <source>
        <dbReference type="ARBA" id="ARBA00039140"/>
    </source>
</evidence>
<name>A0A6J4UWN7_9CYAN</name>
<accession>A0A6J4UWN7</accession>
<comment type="catalytic activity">
    <reaction evidence="3">
        <text>[protein]-L-glutamate 5-O-methyl ester + H2O = L-glutamyl-[protein] + methanol + H(+)</text>
        <dbReference type="Rhea" id="RHEA:23236"/>
        <dbReference type="Rhea" id="RHEA-COMP:10208"/>
        <dbReference type="Rhea" id="RHEA-COMP:10311"/>
        <dbReference type="ChEBI" id="CHEBI:15377"/>
        <dbReference type="ChEBI" id="CHEBI:15378"/>
        <dbReference type="ChEBI" id="CHEBI:17790"/>
        <dbReference type="ChEBI" id="CHEBI:29973"/>
        <dbReference type="ChEBI" id="CHEBI:82795"/>
        <dbReference type="EC" id="3.1.1.61"/>
    </reaction>
</comment>
<dbReference type="Gene3D" id="3.40.50.180">
    <property type="entry name" value="Methylesterase CheB, C-terminal domain"/>
    <property type="match status" value="1"/>
</dbReference>
<dbReference type="PIRSF" id="PIRSF036461">
    <property type="entry name" value="Chmtx_methlestr"/>
    <property type="match status" value="1"/>
</dbReference>
<evidence type="ECO:0000313" key="6">
    <source>
        <dbReference type="EMBL" id="CAA9562712.1"/>
    </source>
</evidence>
<evidence type="ECO:0000256" key="3">
    <source>
        <dbReference type="ARBA" id="ARBA00048267"/>
    </source>
</evidence>
<dbReference type="InterPro" id="IPR011247">
    <property type="entry name" value="Chemotax_prot-Glu_Me-esterase"/>
</dbReference>
<dbReference type="GO" id="GO:0006935">
    <property type="term" value="P:chemotaxis"/>
    <property type="evidence" value="ECO:0007669"/>
    <property type="project" value="UniProtKB-UniRule"/>
</dbReference>
<evidence type="ECO:0000256" key="4">
    <source>
        <dbReference type="PROSITE-ProRule" id="PRU00050"/>
    </source>
</evidence>
<feature type="active site" evidence="4">
    <location>
        <position position="39"/>
    </location>
</feature>
<dbReference type="PROSITE" id="PS50122">
    <property type="entry name" value="CHEB"/>
    <property type="match status" value="1"/>
</dbReference>
<keyword evidence="4" id="KW-0145">Chemotaxis</keyword>
<proteinExistence type="predicted"/>
<dbReference type="GO" id="GO:0008984">
    <property type="term" value="F:protein-glutamate methylesterase activity"/>
    <property type="evidence" value="ECO:0007669"/>
    <property type="project" value="UniProtKB-EC"/>
</dbReference>
<keyword evidence="1 4" id="KW-0378">Hydrolase</keyword>
<feature type="active site" evidence="4">
    <location>
        <position position="131"/>
    </location>
</feature>
<sequence length="348" mass="37822">MPKPDIIVIGASAGGISAFETLLSHLPPGFPAAVFIVLHMSPDYPSRLPQVLARVTPLPVAHAVDKEQIKAGHVYVAPPDHHLLVEPGVVRLSRGPKENRFRPAVDVLFRSASWSYGTRVIGVVLSGCLDDGAAVLYAIQERGGITVVQDPSDARHSSMPKAAMKAVAVDHCVPIIAMGALLAHLVIQESPEQEENPVSEKLDIEVGVARQDNALALGIMKLGDLSPFTCPECHGVLLQLKEGNLIRFRCYTGHAYSLDVLLAEVTQSVEASLWDSIRTIEESEILMTHTAKHLCDMNEHEAAHLLLQKAEDAKRQSNLVRQAVMSNEILSHDNLNGQIKSTEIKVLE</sequence>
<reference evidence="6" key="1">
    <citation type="submission" date="2020-02" db="EMBL/GenBank/DDBJ databases">
        <authorList>
            <person name="Meier V. D."/>
        </authorList>
    </citation>
    <scope>NUCLEOTIDE SEQUENCE</scope>
    <source>
        <strain evidence="6">AVDCRST_MAG81</strain>
    </source>
</reference>
<dbReference type="PANTHER" id="PTHR42872:SF6">
    <property type="entry name" value="PROTEIN-GLUTAMATE METHYLESTERASE_PROTEIN-GLUTAMINE GLUTAMINASE"/>
    <property type="match status" value="1"/>
</dbReference>
<organism evidence="6">
    <name type="scientific">uncultured Synechococcales cyanobacterium</name>
    <dbReference type="NCBI Taxonomy" id="1936017"/>
    <lineage>
        <taxon>Bacteria</taxon>
        <taxon>Bacillati</taxon>
        <taxon>Cyanobacteriota</taxon>
        <taxon>Cyanophyceae</taxon>
        <taxon>Synechococcales</taxon>
        <taxon>environmental samples</taxon>
    </lineage>
</organism>
<evidence type="ECO:0000256" key="1">
    <source>
        <dbReference type="ARBA" id="ARBA00022801"/>
    </source>
</evidence>
<dbReference type="AlphaFoldDB" id="A0A6J4UWN7"/>
<dbReference type="GO" id="GO:0005737">
    <property type="term" value="C:cytoplasm"/>
    <property type="evidence" value="ECO:0007669"/>
    <property type="project" value="InterPro"/>
</dbReference>
<protein>
    <recommendedName>
        <fullName evidence="2">protein-glutamate methylesterase</fullName>
        <ecNumber evidence="2">3.1.1.61</ecNumber>
    </recommendedName>
</protein>
<gene>
    <name evidence="6" type="ORF">AVDCRST_MAG81-782</name>
</gene>
<dbReference type="Pfam" id="PF01339">
    <property type="entry name" value="CheB_methylest"/>
    <property type="match status" value="1"/>
</dbReference>
<feature type="active site" evidence="4">
    <location>
        <position position="12"/>
    </location>
</feature>
<dbReference type="GO" id="GO:0000156">
    <property type="term" value="F:phosphorelay response regulator activity"/>
    <property type="evidence" value="ECO:0007669"/>
    <property type="project" value="InterPro"/>
</dbReference>
<feature type="domain" description="CheB-type methylesterase" evidence="5">
    <location>
        <begin position="1"/>
        <end position="189"/>
    </location>
</feature>
<evidence type="ECO:0000259" key="5">
    <source>
        <dbReference type="PROSITE" id="PS50122"/>
    </source>
</evidence>